<dbReference type="InterPro" id="IPR012416">
    <property type="entry name" value="CBP60"/>
</dbReference>
<evidence type="ECO:0000256" key="5">
    <source>
        <dbReference type="ARBA" id="ARBA00023159"/>
    </source>
</evidence>
<proteinExistence type="inferred from homology"/>
<dbReference type="InterPro" id="IPR046829">
    <property type="entry name" value="Calmod_bind_C"/>
</dbReference>
<organism evidence="12">
    <name type="scientific">Ananas comosus var. bracteatus</name>
    <name type="common">red pineapple</name>
    <dbReference type="NCBI Taxonomy" id="296719"/>
    <lineage>
        <taxon>Eukaryota</taxon>
        <taxon>Viridiplantae</taxon>
        <taxon>Streptophyta</taxon>
        <taxon>Embryophyta</taxon>
        <taxon>Tracheophyta</taxon>
        <taxon>Spermatophyta</taxon>
        <taxon>Magnoliopsida</taxon>
        <taxon>Liliopsida</taxon>
        <taxon>Poales</taxon>
        <taxon>Bromeliaceae</taxon>
        <taxon>Bromelioideae</taxon>
        <taxon>Ananas</taxon>
    </lineage>
</organism>
<evidence type="ECO:0008006" key="13">
    <source>
        <dbReference type="Google" id="ProtNLM"/>
    </source>
</evidence>
<evidence type="ECO:0000256" key="1">
    <source>
        <dbReference type="ARBA" id="ARBA00004123"/>
    </source>
</evidence>
<dbReference type="GO" id="GO:0043565">
    <property type="term" value="F:sequence-specific DNA binding"/>
    <property type="evidence" value="ECO:0007669"/>
    <property type="project" value="TreeGrafter"/>
</dbReference>
<evidence type="ECO:0000256" key="2">
    <source>
        <dbReference type="ARBA" id="ARBA00007214"/>
    </source>
</evidence>
<dbReference type="AlphaFoldDB" id="A0A6V7Q9C6"/>
<feature type="domain" description="Calmodulin binding protein central" evidence="10">
    <location>
        <begin position="249"/>
        <end position="314"/>
    </location>
</feature>
<dbReference type="PANTHER" id="PTHR31713:SF14">
    <property type="entry name" value="CALMODULIN-BINDING PROTEIN 60 A"/>
    <property type="match status" value="1"/>
</dbReference>
<evidence type="ECO:0000256" key="7">
    <source>
        <dbReference type="ARBA" id="ARBA00023242"/>
    </source>
</evidence>
<feature type="domain" description="Calmodulin binding protein-like N-terminal" evidence="9">
    <location>
        <begin position="89"/>
        <end position="236"/>
    </location>
</feature>
<feature type="compositionally biased region" description="Basic and acidic residues" evidence="8">
    <location>
        <begin position="1"/>
        <end position="25"/>
    </location>
</feature>
<evidence type="ECO:0000256" key="4">
    <source>
        <dbReference type="ARBA" id="ARBA00023125"/>
    </source>
</evidence>
<dbReference type="GO" id="GO:0003700">
    <property type="term" value="F:DNA-binding transcription factor activity"/>
    <property type="evidence" value="ECO:0007669"/>
    <property type="project" value="TreeGrafter"/>
</dbReference>
<keyword evidence="4" id="KW-0238">DNA-binding</keyword>
<sequence length="749" mass="82803">MSQKRQPDEPKVGRDAAGSPEEKRQKVPALKGVITEVMRTQNIHKFVAAVEPLIRKVVKEEVESAFANYLSSMTRQSVKEISPSTSRSLQLQFKNKLSLPIFTGARIEGEDSSGITIILVDAVTGQVITSGQESSMKVEIVVLEGDFEGDEEDNWTFEEFSNNIVKEREGKRSLLTGDVFVDLKQGIGVVGELSFTDNSSWTRSRKFKLGARTADGYFNGVRVREAKTESFMVKDHRGELYKKHHPPSLVDEVWRLEKIGKDGAFHKRLACENINTVKDFLTLLSLDATRLRNILGSGMSAKMWEATVEHARTCVLTEQLHIYYHPDGENKSGVVFNVVGEVMGLVCDQRFLPIRDLEDKEKEEARVVVKLAYQHWSSVLACDARDLLGKHLHSFQSATESPGAISGFSSPVVEADCFDLSRSSMLSPDIFSIGATRIFDACTSPIMVSAEESRGDMERFHSSLVYDTIDNTSECSGQPFLGDDSWGHFIDSGIPAFDTADIGAAVTGFIAMSTRKTTTHSGKSYKGWRMLSSVLRWVFNIKKVVASKRKLRGKEKFGWFSFTVNAVTRLSFGSDTVASVAAEGSLSLSTLPSLEATMAASSFEAMHPLNWVSEGTSYHNGTGAVAVASRPLCDASYVLNKDNTNAVAFAGRPLCDAFCVLNKDDTNIIASTFSNHSSFKSYYKVARYPLRLLHLEINLAENVNQLGFELGPRIHRTNGVYNTRIIDVDAHPSTTSVIGAFVDKRITLR</sequence>
<evidence type="ECO:0000259" key="11">
    <source>
        <dbReference type="Pfam" id="PF20452"/>
    </source>
</evidence>
<keyword evidence="5" id="KW-0010">Activator</keyword>
<evidence type="ECO:0000256" key="6">
    <source>
        <dbReference type="ARBA" id="ARBA00023163"/>
    </source>
</evidence>
<evidence type="ECO:0000256" key="3">
    <source>
        <dbReference type="ARBA" id="ARBA00023015"/>
    </source>
</evidence>
<keyword evidence="6" id="KW-0804">Transcription</keyword>
<dbReference type="Pfam" id="PF20452">
    <property type="entry name" value="Calmod_bind_C"/>
    <property type="match status" value="1"/>
</dbReference>
<comment type="similarity">
    <text evidence="2">Belongs to the plant ACBP60 protein family.</text>
</comment>
<evidence type="ECO:0000259" key="10">
    <source>
        <dbReference type="Pfam" id="PF20451"/>
    </source>
</evidence>
<keyword evidence="7" id="KW-0539">Nucleus</keyword>
<evidence type="ECO:0000259" key="9">
    <source>
        <dbReference type="Pfam" id="PF07887"/>
    </source>
</evidence>
<dbReference type="Pfam" id="PF07887">
    <property type="entry name" value="Calmodulin_bind"/>
    <property type="match status" value="1"/>
</dbReference>
<evidence type="ECO:0000256" key="8">
    <source>
        <dbReference type="SAM" id="MobiDB-lite"/>
    </source>
</evidence>
<dbReference type="EMBL" id="LR862134">
    <property type="protein sequence ID" value="CAD1839455.1"/>
    <property type="molecule type" value="Genomic_DNA"/>
</dbReference>
<dbReference type="PANTHER" id="PTHR31713">
    <property type="entry name" value="OS02G0177800 PROTEIN"/>
    <property type="match status" value="1"/>
</dbReference>
<accession>A0A6V7Q9C6</accession>
<dbReference type="GO" id="GO:0080142">
    <property type="term" value="P:regulation of salicylic acid biosynthetic process"/>
    <property type="evidence" value="ECO:0007669"/>
    <property type="project" value="TreeGrafter"/>
</dbReference>
<gene>
    <name evidence="12" type="ORF">CB5_LOCUS22666</name>
</gene>
<reference evidence="12" key="1">
    <citation type="submission" date="2020-07" db="EMBL/GenBank/DDBJ databases">
        <authorList>
            <person name="Lin J."/>
        </authorList>
    </citation>
    <scope>NUCLEOTIDE SEQUENCE</scope>
</reference>
<dbReference type="InterPro" id="IPR046831">
    <property type="entry name" value="Calmodulin_bind_N"/>
</dbReference>
<name>A0A6V7Q9C6_ANACO</name>
<evidence type="ECO:0000313" key="12">
    <source>
        <dbReference type="EMBL" id="CAD1839455.1"/>
    </source>
</evidence>
<keyword evidence="3" id="KW-0805">Transcription regulation</keyword>
<comment type="subcellular location">
    <subcellularLocation>
        <location evidence="1">Nucleus</location>
    </subcellularLocation>
</comment>
<dbReference type="InterPro" id="IPR046830">
    <property type="entry name" value="Calmod_bind_M"/>
</dbReference>
<dbReference type="GO" id="GO:0005516">
    <property type="term" value="F:calmodulin binding"/>
    <property type="evidence" value="ECO:0007669"/>
    <property type="project" value="InterPro"/>
</dbReference>
<dbReference type="GO" id="GO:0005634">
    <property type="term" value="C:nucleus"/>
    <property type="evidence" value="ECO:0007669"/>
    <property type="project" value="UniProtKB-SubCell"/>
</dbReference>
<dbReference type="Pfam" id="PF20451">
    <property type="entry name" value="Calmod_bind_M"/>
    <property type="match status" value="1"/>
</dbReference>
<feature type="region of interest" description="Disordered" evidence="8">
    <location>
        <begin position="1"/>
        <end position="27"/>
    </location>
</feature>
<feature type="domain" description="Calmodulin binding protein C-terminal" evidence="11">
    <location>
        <begin position="319"/>
        <end position="379"/>
    </location>
</feature>
<protein>
    <recommendedName>
        <fullName evidence="13">Calmodulin-binding protein 60 A-like</fullName>
    </recommendedName>
</protein>